<dbReference type="GO" id="GO:0015145">
    <property type="term" value="F:monosaccharide transmembrane transporter activity"/>
    <property type="evidence" value="ECO:0007669"/>
    <property type="project" value="InterPro"/>
</dbReference>
<protein>
    <submittedName>
        <fullName evidence="13">Sugar transport protein 13</fullName>
    </submittedName>
</protein>
<dbReference type="EMBL" id="JAUIZM010000001">
    <property type="protein sequence ID" value="KAK1405332.1"/>
    <property type="molecule type" value="Genomic_DNA"/>
</dbReference>
<feature type="transmembrane region" description="Helical" evidence="11">
    <location>
        <begin position="320"/>
        <end position="342"/>
    </location>
</feature>
<feature type="transmembrane region" description="Helical" evidence="11">
    <location>
        <begin position="84"/>
        <end position="104"/>
    </location>
</feature>
<dbReference type="NCBIfam" id="TIGR00879">
    <property type="entry name" value="SP"/>
    <property type="match status" value="1"/>
</dbReference>
<dbReference type="InterPro" id="IPR045262">
    <property type="entry name" value="STP/PLT_plant"/>
</dbReference>
<feature type="domain" description="Major facilitator superfamily (MFS) profile" evidence="12">
    <location>
        <begin position="26"/>
        <end position="476"/>
    </location>
</feature>
<proteinExistence type="inferred from homology"/>
<keyword evidence="14" id="KW-1185">Reference proteome</keyword>
<dbReference type="GO" id="GO:0015293">
    <property type="term" value="F:symporter activity"/>
    <property type="evidence" value="ECO:0007669"/>
    <property type="project" value="UniProtKB-KW"/>
</dbReference>
<keyword evidence="7 11" id="KW-1133">Transmembrane helix</keyword>
<dbReference type="InterPro" id="IPR005828">
    <property type="entry name" value="MFS_sugar_transport-like"/>
</dbReference>
<dbReference type="FunFam" id="1.20.1250.20:FF:000002">
    <property type="entry name" value="Sugar transport protein 13"/>
    <property type="match status" value="1"/>
</dbReference>
<dbReference type="PANTHER" id="PTHR23500:SF531">
    <property type="entry name" value="MAJOR FACILITATOR, SUGAR TRANSPORTER, MAJOR FACILITATOR SUPERFAMILY-RELATED"/>
    <property type="match status" value="1"/>
</dbReference>
<dbReference type="InterPro" id="IPR020846">
    <property type="entry name" value="MFS_dom"/>
</dbReference>
<dbReference type="Proteomes" id="UP001237642">
    <property type="component" value="Unassembled WGS sequence"/>
</dbReference>
<dbReference type="InterPro" id="IPR044778">
    <property type="entry name" value="MFS_STP/MST-like_plant"/>
</dbReference>
<evidence type="ECO:0000256" key="2">
    <source>
        <dbReference type="ARBA" id="ARBA00010992"/>
    </source>
</evidence>
<evidence type="ECO:0000256" key="4">
    <source>
        <dbReference type="ARBA" id="ARBA00022597"/>
    </source>
</evidence>
<accession>A0AAD8NDY6</accession>
<comment type="subcellular location">
    <subcellularLocation>
        <location evidence="1">Membrane</location>
        <topology evidence="1">Multi-pass membrane protein</topology>
    </subcellularLocation>
</comment>
<dbReference type="InterPro" id="IPR005829">
    <property type="entry name" value="Sugar_transporter_CS"/>
</dbReference>
<dbReference type="Pfam" id="PF00083">
    <property type="entry name" value="Sugar_tr"/>
    <property type="match status" value="1"/>
</dbReference>
<dbReference type="Gene3D" id="1.20.1250.20">
    <property type="entry name" value="MFS general substrate transporter like domains"/>
    <property type="match status" value="1"/>
</dbReference>
<comment type="similarity">
    <text evidence="2 10">Belongs to the major facilitator superfamily. Sugar transporter (TC 2.A.1.1) family.</text>
</comment>
<feature type="transmembrane region" description="Helical" evidence="11">
    <location>
        <begin position="137"/>
        <end position="158"/>
    </location>
</feature>
<feature type="transmembrane region" description="Helical" evidence="11">
    <location>
        <begin position="383"/>
        <end position="410"/>
    </location>
</feature>
<dbReference type="PANTHER" id="PTHR23500">
    <property type="entry name" value="SOLUTE CARRIER FAMILY 2, FACILITATED GLUCOSE TRANSPORTER"/>
    <property type="match status" value="1"/>
</dbReference>
<evidence type="ECO:0000256" key="6">
    <source>
        <dbReference type="ARBA" id="ARBA00022847"/>
    </source>
</evidence>
<evidence type="ECO:0000256" key="11">
    <source>
        <dbReference type="SAM" id="Phobius"/>
    </source>
</evidence>
<evidence type="ECO:0000256" key="5">
    <source>
        <dbReference type="ARBA" id="ARBA00022692"/>
    </source>
</evidence>
<gene>
    <name evidence="13" type="ORF">POM88_004937</name>
</gene>
<evidence type="ECO:0000256" key="10">
    <source>
        <dbReference type="RuleBase" id="RU003346"/>
    </source>
</evidence>
<evidence type="ECO:0000256" key="1">
    <source>
        <dbReference type="ARBA" id="ARBA00004141"/>
    </source>
</evidence>
<feature type="transmembrane region" description="Helical" evidence="11">
    <location>
        <begin position="203"/>
        <end position="223"/>
    </location>
</feature>
<feature type="transmembrane region" description="Helical" evidence="11">
    <location>
        <begin position="22"/>
        <end position="39"/>
    </location>
</feature>
<evidence type="ECO:0000256" key="8">
    <source>
        <dbReference type="ARBA" id="ARBA00023136"/>
    </source>
</evidence>
<evidence type="ECO:0000256" key="9">
    <source>
        <dbReference type="ARBA" id="ARBA00044504"/>
    </source>
</evidence>
<dbReference type="InterPro" id="IPR036259">
    <property type="entry name" value="MFS_trans_sf"/>
</dbReference>
<evidence type="ECO:0000259" key="12">
    <source>
        <dbReference type="PROSITE" id="PS50850"/>
    </source>
</evidence>
<feature type="transmembrane region" description="Helical" evidence="11">
    <location>
        <begin position="170"/>
        <end position="191"/>
    </location>
</feature>
<dbReference type="PROSITE" id="PS50850">
    <property type="entry name" value="MFS"/>
    <property type="match status" value="1"/>
</dbReference>
<reference evidence="13" key="2">
    <citation type="submission" date="2023-05" db="EMBL/GenBank/DDBJ databases">
        <authorList>
            <person name="Schelkunov M.I."/>
        </authorList>
    </citation>
    <scope>NUCLEOTIDE SEQUENCE</scope>
    <source>
        <strain evidence="13">Hsosn_3</strain>
        <tissue evidence="13">Leaf</tissue>
    </source>
</reference>
<comment type="caution">
    <text evidence="13">The sequence shown here is derived from an EMBL/GenBank/DDBJ whole genome shotgun (WGS) entry which is preliminary data.</text>
</comment>
<feature type="transmembrane region" description="Helical" evidence="11">
    <location>
        <begin position="422"/>
        <end position="443"/>
    </location>
</feature>
<organism evidence="13 14">
    <name type="scientific">Heracleum sosnowskyi</name>
    <dbReference type="NCBI Taxonomy" id="360622"/>
    <lineage>
        <taxon>Eukaryota</taxon>
        <taxon>Viridiplantae</taxon>
        <taxon>Streptophyta</taxon>
        <taxon>Embryophyta</taxon>
        <taxon>Tracheophyta</taxon>
        <taxon>Spermatophyta</taxon>
        <taxon>Magnoliopsida</taxon>
        <taxon>eudicotyledons</taxon>
        <taxon>Gunneridae</taxon>
        <taxon>Pentapetalae</taxon>
        <taxon>asterids</taxon>
        <taxon>campanulids</taxon>
        <taxon>Apiales</taxon>
        <taxon>Apiaceae</taxon>
        <taxon>Apioideae</taxon>
        <taxon>apioid superclade</taxon>
        <taxon>Tordylieae</taxon>
        <taxon>Tordyliinae</taxon>
        <taxon>Heracleum</taxon>
    </lineage>
</organism>
<comment type="similarity">
    <text evidence="9">Belongs to the major facilitator superfamily. Phosphate:H(+) symporter (TC 2.A.1.9) family.</text>
</comment>
<keyword evidence="4 13" id="KW-0762">Sugar transport</keyword>
<dbReference type="PRINTS" id="PR00171">
    <property type="entry name" value="SUGRTRNSPORT"/>
</dbReference>
<dbReference type="CDD" id="cd17361">
    <property type="entry name" value="MFS_STP"/>
    <property type="match status" value="1"/>
</dbReference>
<keyword evidence="5 11" id="KW-0812">Transmembrane</keyword>
<sequence>MAIGVLPSPDATELEEAKTTRLVVWSCLLASTGGLMFGYDLGISGGVTSMESFLKEFFPVVYKRTQQPGRETNYCKYNNQRLQLFTSSLYVAALVATFFASYTTKKHGRRFSMRIAGIFYLGGVVLNAAALNLPMLIFGRIALGCGLGFSNQSVPLYLSELAPTRIRGALNLLFQLMVTFGILFANLVNYWTSKMEGGWGWRLSLGLAGIPALLLTAGSLIVFETPNSLIERGKLEEGKLVLKKIRGISNVEPEFRELVDASRVAGEIENPFSHLVKKKNRPQLVIAVALQFFQQFTGMNAIMFYAPVLLQSLGFGDDASLYSAAITGGVNVLSTIISIYAVDKFGRRFLLLLGGILMLLAQIVITAILGAKLPDNTNNLDKLYSVVVVVTICIFVAAFACSWGPLGWLIPSETFPLETRSAGQSVTVCMNMLFTFIIAQSFLSMLCAFKYLIFMFFAVWLVVMTVFTWFFVPETTNVHIEKMKESVWNKQWLCMICHEEMQDLLTMV</sequence>
<keyword evidence="3 10" id="KW-0813">Transport</keyword>
<evidence type="ECO:0000256" key="7">
    <source>
        <dbReference type="ARBA" id="ARBA00022989"/>
    </source>
</evidence>
<dbReference type="AlphaFoldDB" id="A0AAD8NDY6"/>
<feature type="transmembrane region" description="Helical" evidence="11">
    <location>
        <begin position="284"/>
        <end position="308"/>
    </location>
</feature>
<keyword evidence="8 11" id="KW-0472">Membrane</keyword>
<feature type="transmembrane region" description="Helical" evidence="11">
    <location>
        <begin position="111"/>
        <end position="131"/>
    </location>
</feature>
<reference evidence="13" key="1">
    <citation type="submission" date="2023-02" db="EMBL/GenBank/DDBJ databases">
        <title>Genome of toxic invasive species Heracleum sosnowskyi carries increased number of genes despite the absence of recent whole-genome duplications.</title>
        <authorList>
            <person name="Schelkunov M."/>
            <person name="Shtratnikova V."/>
            <person name="Makarenko M."/>
            <person name="Klepikova A."/>
            <person name="Omelchenko D."/>
            <person name="Novikova G."/>
            <person name="Obukhova E."/>
            <person name="Bogdanov V."/>
            <person name="Penin A."/>
            <person name="Logacheva M."/>
        </authorList>
    </citation>
    <scope>NUCLEOTIDE SEQUENCE</scope>
    <source>
        <strain evidence="13">Hsosn_3</strain>
        <tissue evidence="13">Leaf</tissue>
    </source>
</reference>
<evidence type="ECO:0000313" key="14">
    <source>
        <dbReference type="Proteomes" id="UP001237642"/>
    </source>
</evidence>
<dbReference type="InterPro" id="IPR003663">
    <property type="entry name" value="Sugar/inositol_transpt"/>
</dbReference>
<name>A0AAD8NDY6_9APIA</name>
<evidence type="ECO:0000313" key="13">
    <source>
        <dbReference type="EMBL" id="KAK1405332.1"/>
    </source>
</evidence>
<dbReference type="SUPFAM" id="SSF103473">
    <property type="entry name" value="MFS general substrate transporter"/>
    <property type="match status" value="1"/>
</dbReference>
<dbReference type="PROSITE" id="PS00216">
    <property type="entry name" value="SUGAR_TRANSPORT_1"/>
    <property type="match status" value="1"/>
</dbReference>
<feature type="transmembrane region" description="Helical" evidence="11">
    <location>
        <begin position="449"/>
        <end position="472"/>
    </location>
</feature>
<evidence type="ECO:0000256" key="3">
    <source>
        <dbReference type="ARBA" id="ARBA00022448"/>
    </source>
</evidence>
<keyword evidence="6" id="KW-0769">Symport</keyword>
<dbReference type="GO" id="GO:0016020">
    <property type="term" value="C:membrane"/>
    <property type="evidence" value="ECO:0007669"/>
    <property type="project" value="UniProtKB-SubCell"/>
</dbReference>
<feature type="transmembrane region" description="Helical" evidence="11">
    <location>
        <begin position="349"/>
        <end position="371"/>
    </location>
</feature>